<feature type="domain" description="Rubrerythrin diiron-binding" evidence="1">
    <location>
        <begin position="114"/>
        <end position="169"/>
    </location>
</feature>
<organism evidence="2 3">
    <name type="scientific">candidate division KSB3 bacterium</name>
    <dbReference type="NCBI Taxonomy" id="2044937"/>
    <lineage>
        <taxon>Bacteria</taxon>
        <taxon>candidate division KSB3</taxon>
    </lineage>
</organism>
<dbReference type="InterPro" id="IPR009078">
    <property type="entry name" value="Ferritin-like_SF"/>
</dbReference>
<dbReference type="AlphaFoldDB" id="A0A9D5K069"/>
<dbReference type="CDD" id="cd01045">
    <property type="entry name" value="Ferritin_like_AB"/>
    <property type="match status" value="1"/>
</dbReference>
<dbReference type="GO" id="GO:0046872">
    <property type="term" value="F:metal ion binding"/>
    <property type="evidence" value="ECO:0007669"/>
    <property type="project" value="InterPro"/>
</dbReference>
<dbReference type="InterPro" id="IPR012347">
    <property type="entry name" value="Ferritin-like"/>
</dbReference>
<dbReference type="Pfam" id="PF02915">
    <property type="entry name" value="Rubrerythrin"/>
    <property type="match status" value="1"/>
</dbReference>
<evidence type="ECO:0000313" key="3">
    <source>
        <dbReference type="Proteomes" id="UP000649604"/>
    </source>
</evidence>
<name>A0A9D5K069_9BACT</name>
<dbReference type="Gene3D" id="1.20.1260.10">
    <property type="match status" value="1"/>
</dbReference>
<dbReference type="EMBL" id="WJJP01000737">
    <property type="protein sequence ID" value="MBD3327458.1"/>
    <property type="molecule type" value="Genomic_DNA"/>
</dbReference>
<dbReference type="GO" id="GO:0016491">
    <property type="term" value="F:oxidoreductase activity"/>
    <property type="evidence" value="ECO:0007669"/>
    <property type="project" value="InterPro"/>
</dbReference>
<dbReference type="SUPFAM" id="SSF47240">
    <property type="entry name" value="Ferritin-like"/>
    <property type="match status" value="1"/>
</dbReference>
<dbReference type="Proteomes" id="UP000649604">
    <property type="component" value="Unassembled WGS sequence"/>
</dbReference>
<dbReference type="InterPro" id="IPR003251">
    <property type="entry name" value="Rr_diiron-bd_dom"/>
</dbReference>
<reference evidence="2" key="1">
    <citation type="submission" date="2019-11" db="EMBL/GenBank/DDBJ databases">
        <title>Microbial mats filling the niche in hypersaline microbial mats.</title>
        <authorList>
            <person name="Wong H.L."/>
            <person name="Macleod F.I."/>
            <person name="White R.A. III"/>
            <person name="Burns B.P."/>
        </authorList>
    </citation>
    <scope>NUCLEOTIDE SEQUENCE</scope>
    <source>
        <strain evidence="2">Rbin_158</strain>
    </source>
</reference>
<accession>A0A9D5K069</accession>
<comment type="caution">
    <text evidence="2">The sequence shown here is derived from an EMBL/GenBank/DDBJ whole genome shotgun (WGS) entry which is preliminary data.</text>
</comment>
<gene>
    <name evidence="2" type="ORF">GF339_22925</name>
</gene>
<proteinExistence type="predicted"/>
<sequence length="179" mass="20432">MLPATPGMGGEMNRTAMAMLKRILLKILLEDAMSREEMAYRFYETARDLLTAPEAVALVNRLMAGELSHRIKLEDLQKQGRLPPGVLSEEIALEYDQEEPNLSSEIPPDSSSHDILHLALQKERQAAAYYTRLARYTPVKTAKEVFAFLSQEEHRHVEWIAHQLAQDDQTQTEKDPEVF</sequence>
<protein>
    <recommendedName>
        <fullName evidence="1">Rubrerythrin diiron-binding domain-containing protein</fullName>
    </recommendedName>
</protein>
<evidence type="ECO:0000259" key="1">
    <source>
        <dbReference type="Pfam" id="PF02915"/>
    </source>
</evidence>
<evidence type="ECO:0000313" key="2">
    <source>
        <dbReference type="EMBL" id="MBD3327458.1"/>
    </source>
</evidence>